<reference evidence="1" key="1">
    <citation type="journal article" date="2014" name="Front. Microbiol.">
        <title>High frequency of phylogenetically diverse reductive dehalogenase-homologous genes in deep subseafloor sedimentary metagenomes.</title>
        <authorList>
            <person name="Kawai M."/>
            <person name="Futagami T."/>
            <person name="Toyoda A."/>
            <person name="Takaki Y."/>
            <person name="Nishi S."/>
            <person name="Hori S."/>
            <person name="Arai W."/>
            <person name="Tsubouchi T."/>
            <person name="Morono Y."/>
            <person name="Uchiyama I."/>
            <person name="Ito T."/>
            <person name="Fujiyama A."/>
            <person name="Inagaki F."/>
            <person name="Takami H."/>
        </authorList>
    </citation>
    <scope>NUCLEOTIDE SEQUENCE</scope>
    <source>
        <strain evidence="1">Expedition CK06-06</strain>
    </source>
</reference>
<feature type="non-terminal residue" evidence="1">
    <location>
        <position position="113"/>
    </location>
</feature>
<sequence length="113" mass="12958">MVGYTPSSHNRYDTLSYIPAITLRGALATPILEKFCKNQENEFGKCQDCLHQDDCEFYKFFYKDIFSLTNGLFLRNVVDKKCCEKTDIVPSHPLIQDCKVCGENSKHKAKSPK</sequence>
<dbReference type="AlphaFoldDB" id="X1CC59"/>
<organism evidence="1">
    <name type="scientific">marine sediment metagenome</name>
    <dbReference type="NCBI Taxonomy" id="412755"/>
    <lineage>
        <taxon>unclassified sequences</taxon>
        <taxon>metagenomes</taxon>
        <taxon>ecological metagenomes</taxon>
    </lineage>
</organism>
<dbReference type="EMBL" id="BART01035839">
    <property type="protein sequence ID" value="GAH05826.1"/>
    <property type="molecule type" value="Genomic_DNA"/>
</dbReference>
<evidence type="ECO:0000313" key="1">
    <source>
        <dbReference type="EMBL" id="GAH05826.1"/>
    </source>
</evidence>
<protein>
    <submittedName>
        <fullName evidence="1">Uncharacterized protein</fullName>
    </submittedName>
</protein>
<accession>X1CC59</accession>
<proteinExistence type="predicted"/>
<gene>
    <name evidence="1" type="ORF">S01H4_60685</name>
</gene>
<name>X1CC59_9ZZZZ</name>
<comment type="caution">
    <text evidence="1">The sequence shown here is derived from an EMBL/GenBank/DDBJ whole genome shotgun (WGS) entry which is preliminary data.</text>
</comment>